<protein>
    <submittedName>
        <fullName evidence="2">NAD-dependent epimerase/dehydratase family protein</fullName>
    </submittedName>
</protein>
<keyword evidence="3" id="KW-1185">Reference proteome</keyword>
<dbReference type="Proteomes" id="UP000462014">
    <property type="component" value="Unassembled WGS sequence"/>
</dbReference>
<dbReference type="AlphaFoldDB" id="A0A7K1SV37"/>
<sequence length="324" mass="35657">MILVTGATGFLGSELCRQLFLSGKNSIRCTKRSTSVVPKILLPFQKQIVWVEADLLEIDALNEALEGITEVYHCAALVSFDPSLKKKLIKNNVEGTANLVNLCVEKGIRLLHVSSIAAVGEGKPGELINEKHHLEESPKDNAYAMSKYESEMEVWRGMAEGLNAAIVNPSLIIGKNAGKEGTGQIFETVRKGLKFYTSGSCGLVDVEDVAKTMILLMESKISNERFIINAENWNYKTLFDEIADHFNLKPPSLKAKPWMLGLAWRASALGTFFTGKKIGVDKVTAQSASRIQDYDNCKVKEALGFEFKPVKQSIAEICAVLKSN</sequence>
<dbReference type="SUPFAM" id="SSF51735">
    <property type="entry name" value="NAD(P)-binding Rossmann-fold domains"/>
    <property type="match status" value="1"/>
</dbReference>
<name>A0A7K1SV37_9SPHI</name>
<dbReference type="InterPro" id="IPR036291">
    <property type="entry name" value="NAD(P)-bd_dom_sf"/>
</dbReference>
<comment type="caution">
    <text evidence="2">The sequence shown here is derived from an EMBL/GenBank/DDBJ whole genome shotgun (WGS) entry which is preliminary data.</text>
</comment>
<dbReference type="InterPro" id="IPR051783">
    <property type="entry name" value="NAD(P)-dependent_oxidoreduct"/>
</dbReference>
<gene>
    <name evidence="2" type="ORF">GO621_06520</name>
</gene>
<reference evidence="2 3" key="1">
    <citation type="submission" date="2019-12" db="EMBL/GenBank/DDBJ databases">
        <title>Mucilaginibacter sp. HMF7410 genome sequencing and assembly.</title>
        <authorList>
            <person name="Kang H."/>
            <person name="Cha I."/>
            <person name="Kim H."/>
            <person name="Joh K."/>
        </authorList>
    </citation>
    <scope>NUCLEOTIDE SEQUENCE [LARGE SCALE GENOMIC DNA]</scope>
    <source>
        <strain evidence="2 3">HMF7410</strain>
    </source>
</reference>
<organism evidence="2 3">
    <name type="scientific">Mucilaginibacter arboris</name>
    <dbReference type="NCBI Taxonomy" id="2682090"/>
    <lineage>
        <taxon>Bacteria</taxon>
        <taxon>Pseudomonadati</taxon>
        <taxon>Bacteroidota</taxon>
        <taxon>Sphingobacteriia</taxon>
        <taxon>Sphingobacteriales</taxon>
        <taxon>Sphingobacteriaceae</taxon>
        <taxon>Mucilaginibacter</taxon>
    </lineage>
</organism>
<evidence type="ECO:0000313" key="2">
    <source>
        <dbReference type="EMBL" id="MVN21185.1"/>
    </source>
</evidence>
<dbReference type="Pfam" id="PF01370">
    <property type="entry name" value="Epimerase"/>
    <property type="match status" value="1"/>
</dbReference>
<dbReference type="PANTHER" id="PTHR48079">
    <property type="entry name" value="PROTEIN YEEZ"/>
    <property type="match status" value="1"/>
</dbReference>
<feature type="domain" description="NAD-dependent epimerase/dehydratase" evidence="1">
    <location>
        <begin position="2"/>
        <end position="225"/>
    </location>
</feature>
<evidence type="ECO:0000259" key="1">
    <source>
        <dbReference type="Pfam" id="PF01370"/>
    </source>
</evidence>
<dbReference type="EMBL" id="WPIK01000005">
    <property type="protein sequence ID" value="MVN21185.1"/>
    <property type="molecule type" value="Genomic_DNA"/>
</dbReference>
<proteinExistence type="predicted"/>
<dbReference type="GO" id="GO:0004029">
    <property type="term" value="F:aldehyde dehydrogenase (NAD+) activity"/>
    <property type="evidence" value="ECO:0007669"/>
    <property type="project" value="TreeGrafter"/>
</dbReference>
<dbReference type="InterPro" id="IPR001509">
    <property type="entry name" value="Epimerase_deHydtase"/>
</dbReference>
<evidence type="ECO:0000313" key="3">
    <source>
        <dbReference type="Proteomes" id="UP000462014"/>
    </source>
</evidence>
<accession>A0A7K1SV37</accession>
<dbReference type="PANTHER" id="PTHR48079:SF6">
    <property type="entry name" value="NAD(P)-BINDING DOMAIN-CONTAINING PROTEIN-RELATED"/>
    <property type="match status" value="1"/>
</dbReference>
<dbReference type="GO" id="GO:0005737">
    <property type="term" value="C:cytoplasm"/>
    <property type="evidence" value="ECO:0007669"/>
    <property type="project" value="TreeGrafter"/>
</dbReference>
<dbReference type="Gene3D" id="3.40.50.720">
    <property type="entry name" value="NAD(P)-binding Rossmann-like Domain"/>
    <property type="match status" value="1"/>
</dbReference>